<dbReference type="InterPro" id="IPR020449">
    <property type="entry name" value="Tscrpt_reg_AraC-type_HTH"/>
</dbReference>
<dbReference type="OrthoDB" id="5447471at2"/>
<protein>
    <submittedName>
        <fullName evidence="5">AraC family transcriptional regulator</fullName>
    </submittedName>
</protein>
<feature type="domain" description="HTH araC/xylS-type" evidence="4">
    <location>
        <begin position="209"/>
        <end position="307"/>
    </location>
</feature>
<organism evidence="5 6">
    <name type="scientific">Dethiosulfatarculus sandiegensis</name>
    <dbReference type="NCBI Taxonomy" id="1429043"/>
    <lineage>
        <taxon>Bacteria</taxon>
        <taxon>Pseudomonadati</taxon>
        <taxon>Thermodesulfobacteriota</taxon>
        <taxon>Desulfarculia</taxon>
        <taxon>Desulfarculales</taxon>
        <taxon>Desulfarculaceae</taxon>
        <taxon>Dethiosulfatarculus</taxon>
    </lineage>
</organism>
<evidence type="ECO:0000256" key="3">
    <source>
        <dbReference type="ARBA" id="ARBA00023163"/>
    </source>
</evidence>
<dbReference type="FunCoup" id="A0A0D2JAY3">
    <property type="interactions" value="185"/>
</dbReference>
<dbReference type="PANTHER" id="PTHR47893:SF1">
    <property type="entry name" value="REGULATORY PROTEIN PCHR"/>
    <property type="match status" value="1"/>
</dbReference>
<evidence type="ECO:0000256" key="1">
    <source>
        <dbReference type="ARBA" id="ARBA00023015"/>
    </source>
</evidence>
<dbReference type="InterPro" id="IPR053142">
    <property type="entry name" value="PchR_regulatory_protein"/>
</dbReference>
<dbReference type="GO" id="GO:0043565">
    <property type="term" value="F:sequence-specific DNA binding"/>
    <property type="evidence" value="ECO:0007669"/>
    <property type="project" value="InterPro"/>
</dbReference>
<evidence type="ECO:0000259" key="4">
    <source>
        <dbReference type="PROSITE" id="PS01124"/>
    </source>
</evidence>
<dbReference type="Pfam" id="PF12833">
    <property type="entry name" value="HTH_18"/>
    <property type="match status" value="1"/>
</dbReference>
<dbReference type="Proteomes" id="UP000032233">
    <property type="component" value="Unassembled WGS sequence"/>
</dbReference>
<dbReference type="PROSITE" id="PS00041">
    <property type="entry name" value="HTH_ARAC_FAMILY_1"/>
    <property type="match status" value="1"/>
</dbReference>
<dbReference type="PANTHER" id="PTHR47893">
    <property type="entry name" value="REGULATORY PROTEIN PCHR"/>
    <property type="match status" value="1"/>
</dbReference>
<keyword evidence="6" id="KW-1185">Reference proteome</keyword>
<proteinExistence type="predicted"/>
<gene>
    <name evidence="5" type="ORF">X474_03765</name>
</gene>
<dbReference type="PROSITE" id="PS01124">
    <property type="entry name" value="HTH_ARAC_FAMILY_2"/>
    <property type="match status" value="1"/>
</dbReference>
<evidence type="ECO:0000256" key="2">
    <source>
        <dbReference type="ARBA" id="ARBA00023125"/>
    </source>
</evidence>
<name>A0A0D2JAY3_9BACT</name>
<dbReference type="AlphaFoldDB" id="A0A0D2JAY3"/>
<dbReference type="SUPFAM" id="SSF46689">
    <property type="entry name" value="Homeodomain-like"/>
    <property type="match status" value="2"/>
</dbReference>
<dbReference type="SMART" id="SM00342">
    <property type="entry name" value="HTH_ARAC"/>
    <property type="match status" value="1"/>
</dbReference>
<dbReference type="Gene3D" id="1.10.10.60">
    <property type="entry name" value="Homeodomain-like"/>
    <property type="match status" value="2"/>
</dbReference>
<evidence type="ECO:0000313" key="6">
    <source>
        <dbReference type="Proteomes" id="UP000032233"/>
    </source>
</evidence>
<keyword evidence="3" id="KW-0804">Transcription</keyword>
<dbReference type="EMBL" id="AZAC01000003">
    <property type="protein sequence ID" value="KIX15289.1"/>
    <property type="molecule type" value="Genomic_DNA"/>
</dbReference>
<dbReference type="InterPro" id="IPR018060">
    <property type="entry name" value="HTH_AraC"/>
</dbReference>
<dbReference type="InterPro" id="IPR018062">
    <property type="entry name" value="HTH_AraC-typ_CS"/>
</dbReference>
<reference evidence="5 6" key="1">
    <citation type="submission" date="2013-11" db="EMBL/GenBank/DDBJ databases">
        <title>Metagenomic analysis of a methanogenic consortium involved in long chain n-alkane degradation.</title>
        <authorList>
            <person name="Davidova I.A."/>
            <person name="Callaghan A.V."/>
            <person name="Wawrik B."/>
            <person name="Pruitt S."/>
            <person name="Marks C."/>
            <person name="Duncan K.E."/>
            <person name="Suflita J.M."/>
        </authorList>
    </citation>
    <scope>NUCLEOTIDE SEQUENCE [LARGE SCALE GENOMIC DNA]</scope>
    <source>
        <strain evidence="5 6">SPR</strain>
    </source>
</reference>
<dbReference type="PRINTS" id="PR00032">
    <property type="entry name" value="HTHARAC"/>
</dbReference>
<dbReference type="InterPro" id="IPR009057">
    <property type="entry name" value="Homeodomain-like_sf"/>
</dbReference>
<sequence>MATPLQLELKTMAGKNQCIDIDPSAGSGRIQFFRLTRGITMTILNCNLLRPVPLQYDPPFETLGIGFNLAGQMEVRPGRRPVLNYKPGQTDLNTNPGDVRLNETLGPGHMMRVCLSMNHEVLEELTPPEWLPEPLQKKSSDPAHYRGRITPSMRSVIAQIIKCPFQGSTRHLYLESKALELLVHKLEELKGAMLRPSCTVKAQDLDRVQHAADLLTANLETAPSLGELARGVGMCRTRLHECFCQVHGVTPFEYLQRFRLETAMNYLVEGRMNVTEAALAVGYGSSGYFSKVFKKQYGDPPKKYVSHAPLGDSRTILPEKRKIVHA</sequence>
<accession>A0A0D2JAY3</accession>
<keyword evidence="2" id="KW-0238">DNA-binding</keyword>
<dbReference type="RefSeq" id="WP_052514803.1">
    <property type="nucleotide sequence ID" value="NZ_AZAC01000003.1"/>
</dbReference>
<comment type="caution">
    <text evidence="5">The sequence shown here is derived from an EMBL/GenBank/DDBJ whole genome shotgun (WGS) entry which is preliminary data.</text>
</comment>
<dbReference type="STRING" id="1429043.X474_03765"/>
<dbReference type="InParanoid" id="A0A0D2JAY3"/>
<keyword evidence="1" id="KW-0805">Transcription regulation</keyword>
<evidence type="ECO:0000313" key="5">
    <source>
        <dbReference type="EMBL" id="KIX15289.1"/>
    </source>
</evidence>
<dbReference type="GO" id="GO:0003700">
    <property type="term" value="F:DNA-binding transcription factor activity"/>
    <property type="evidence" value="ECO:0007669"/>
    <property type="project" value="InterPro"/>
</dbReference>